<evidence type="ECO:0000313" key="8">
    <source>
        <dbReference type="Proteomes" id="UP000275951"/>
    </source>
</evidence>
<evidence type="ECO:0000256" key="5">
    <source>
        <dbReference type="ARBA" id="ARBA00023136"/>
    </source>
</evidence>
<feature type="transmembrane region" description="Helical" evidence="6">
    <location>
        <begin position="619"/>
        <end position="639"/>
    </location>
</feature>
<evidence type="ECO:0000256" key="1">
    <source>
        <dbReference type="ARBA" id="ARBA00004651"/>
    </source>
</evidence>
<feature type="transmembrane region" description="Helical" evidence="6">
    <location>
        <begin position="838"/>
        <end position="860"/>
    </location>
</feature>
<keyword evidence="2" id="KW-1003">Cell membrane</keyword>
<evidence type="ECO:0000256" key="3">
    <source>
        <dbReference type="ARBA" id="ARBA00022692"/>
    </source>
</evidence>
<dbReference type="RefSeq" id="WP_108726482.1">
    <property type="nucleotide sequence ID" value="NZ_CP029001.1"/>
</dbReference>
<feature type="transmembrane region" description="Helical" evidence="6">
    <location>
        <begin position="587"/>
        <end position="607"/>
    </location>
</feature>
<dbReference type="Proteomes" id="UP000275951">
    <property type="component" value="Chromosome"/>
</dbReference>
<accession>A0A3Q9GM56</accession>
<dbReference type="GO" id="GO:0005886">
    <property type="term" value="C:plasma membrane"/>
    <property type="evidence" value="ECO:0007669"/>
    <property type="project" value="UniProtKB-SubCell"/>
</dbReference>
<keyword evidence="3 6" id="KW-0812">Transmembrane</keyword>
<evidence type="ECO:0000256" key="2">
    <source>
        <dbReference type="ARBA" id="ARBA00022475"/>
    </source>
</evidence>
<organism evidence="7 8">
    <name type="scientific">Trueperella pyogenes</name>
    <dbReference type="NCBI Taxonomy" id="1661"/>
    <lineage>
        <taxon>Bacteria</taxon>
        <taxon>Bacillati</taxon>
        <taxon>Actinomycetota</taxon>
        <taxon>Actinomycetes</taxon>
        <taxon>Actinomycetales</taxon>
        <taxon>Actinomycetaceae</taxon>
        <taxon>Trueperella</taxon>
    </lineage>
</organism>
<dbReference type="AlphaFoldDB" id="A0A3Q9GM56"/>
<keyword evidence="4 6" id="KW-1133">Transmembrane helix</keyword>
<dbReference type="InterPro" id="IPR022791">
    <property type="entry name" value="L-PG_synthase/AglD"/>
</dbReference>
<evidence type="ECO:0000313" key="7">
    <source>
        <dbReference type="EMBL" id="AZR06945.1"/>
    </source>
</evidence>
<evidence type="ECO:0000256" key="6">
    <source>
        <dbReference type="SAM" id="Phobius"/>
    </source>
</evidence>
<keyword evidence="5 6" id="KW-0472">Membrane</keyword>
<feature type="transmembrane region" description="Helical" evidence="6">
    <location>
        <begin position="778"/>
        <end position="800"/>
    </location>
</feature>
<dbReference type="Pfam" id="PF03706">
    <property type="entry name" value="LPG_synthase_TM"/>
    <property type="match status" value="1"/>
</dbReference>
<reference evidence="7 8" key="1">
    <citation type="submission" date="2018-11" db="EMBL/GenBank/DDBJ databases">
        <title>Multidrug-resistant genes are associated with an 42-kb island TGI1 carrying a complex class 1 integron in a Trueperella pyogenes.</title>
        <authorList>
            <person name="Dong W."/>
        </authorList>
    </citation>
    <scope>NUCLEOTIDE SEQUENCE [LARGE SCALE GENOMIC DNA]</scope>
    <source>
        <strain evidence="7 8">TP4</strain>
    </source>
</reference>
<dbReference type="NCBIfam" id="TIGR00374">
    <property type="entry name" value="flippase-like domain"/>
    <property type="match status" value="1"/>
</dbReference>
<sequence length="885" mass="95866">MTAQHEPENLSAPERAPERQVLLIDCPHKWDRNPVDLFGVVLVVVSIVFVILVSVYAQTTTVAVTEDVRRATGGILETILALPINVLEGMMSFFLPILLLGDMVYRRRWKTLITAIIAAAAAAGISALVVWMGARWWPKSDLFGLLPETLHRHSIIAALPYVSVIAALLTVSNSSKDSRITRGGWWLFGVVLMLSILQGHQNLPGALFTILMGVFSGLLTRYIVGGSPDRTTGTKFVELIRKAGIDVVTVVRIDELTGDEMLYAFDVTTSAPIGHTNLTSLEQIRQLLEVSSEDGNNTATASLIQEIDSLTLPGNQHEINGFDVYAFRDETLARYPVTMPSAISRNYIATDIQGRAFHLKVLDNDRQIISFLDDLWERLSLRTAIRQTRRTLDSTAEQMLLVQMRAEQIGIATPARSSIARLDASIMVAELATEDPLLSTIDSHITDADIDALWTELNTAHVHGMSHGNMHSRYVKVTPAGLHVASWQHSSVISSDTARQVDLAQTVAMLASVVGVERAVASAQRNLPTTVVASIAPFLQSSILPQPTRKALTKHKLQDLRDALAANIPEASSLQTVEYTRFSIKTIATVAVGVIALIVLFGSLNFADLRRAILAANPWWMLVAFLFGLGTYVGAALTLKAYSKETLPFGETLLVQMAASVVTLVAPAGIGPAALNLRFLQKKGVATTPALATVSVVQVGQFIVTIFLLMLLSLFTGDFGNLSLPSGTIQITIGLAVLAVAIVASVARLRRWVMAKIRPTLNQIWPRLVWLFTHPSRLFAGAGGSVLMSVAFIACFGFALKSFGYELPLITLAVTYLISNSVGSVVPSPGGIGPVEAALTGGLVIAGIPSSIAFSTAVLYRLFTFWGRVPLGWIALRIVQKRNVI</sequence>
<feature type="transmembrane region" description="Helical" evidence="6">
    <location>
        <begin position="37"/>
        <end position="59"/>
    </location>
</feature>
<protein>
    <submittedName>
        <fullName evidence="7">UPF0104 family protein</fullName>
    </submittedName>
</protein>
<feature type="transmembrane region" description="Helical" evidence="6">
    <location>
        <begin position="651"/>
        <end position="670"/>
    </location>
</feature>
<comment type="subcellular location">
    <subcellularLocation>
        <location evidence="1">Cell membrane</location>
        <topology evidence="1">Multi-pass membrane protein</topology>
    </subcellularLocation>
</comment>
<proteinExistence type="predicted"/>
<feature type="transmembrane region" description="Helical" evidence="6">
    <location>
        <begin position="79"/>
        <end position="100"/>
    </location>
</feature>
<name>A0A3Q9GM56_9ACTO</name>
<feature type="transmembrane region" description="Helical" evidence="6">
    <location>
        <begin position="183"/>
        <end position="200"/>
    </location>
</feature>
<gene>
    <name evidence="7" type="ORF">EBQ10_06310</name>
</gene>
<feature type="transmembrane region" description="Helical" evidence="6">
    <location>
        <begin position="727"/>
        <end position="747"/>
    </location>
</feature>
<dbReference type="PANTHER" id="PTHR39087:SF2">
    <property type="entry name" value="UPF0104 MEMBRANE PROTEIN MJ1595"/>
    <property type="match status" value="1"/>
</dbReference>
<feature type="transmembrane region" description="Helical" evidence="6">
    <location>
        <begin position="690"/>
        <end position="715"/>
    </location>
</feature>
<feature type="transmembrane region" description="Helical" evidence="6">
    <location>
        <begin position="154"/>
        <end position="171"/>
    </location>
</feature>
<feature type="transmembrane region" description="Helical" evidence="6">
    <location>
        <begin position="112"/>
        <end position="134"/>
    </location>
</feature>
<evidence type="ECO:0000256" key="4">
    <source>
        <dbReference type="ARBA" id="ARBA00022989"/>
    </source>
</evidence>
<dbReference type="PANTHER" id="PTHR39087">
    <property type="entry name" value="UPF0104 MEMBRANE PROTEIN MJ1595"/>
    <property type="match status" value="1"/>
</dbReference>
<dbReference type="EMBL" id="CP033905">
    <property type="protein sequence ID" value="AZR06945.1"/>
    <property type="molecule type" value="Genomic_DNA"/>
</dbReference>